<evidence type="ECO:0000313" key="1">
    <source>
        <dbReference type="EMBL" id="KAI4370797.1"/>
    </source>
</evidence>
<comment type="caution">
    <text evidence="1">The sequence shown here is derived from an EMBL/GenBank/DDBJ whole genome shotgun (WGS) entry which is preliminary data.</text>
</comment>
<proteinExistence type="predicted"/>
<gene>
    <name evidence="1" type="ORF">MLD38_019107</name>
</gene>
<name>A0ACB9QVC8_9MYRT</name>
<dbReference type="Proteomes" id="UP001057402">
    <property type="component" value="Chromosome 5"/>
</dbReference>
<accession>A0ACB9QVC8</accession>
<reference evidence="2" key="1">
    <citation type="journal article" date="2023" name="Front. Plant Sci.">
        <title>Chromosomal-level genome assembly of Melastoma candidum provides insights into trichome evolution.</title>
        <authorList>
            <person name="Zhong Y."/>
            <person name="Wu W."/>
            <person name="Sun C."/>
            <person name="Zou P."/>
            <person name="Liu Y."/>
            <person name="Dai S."/>
            <person name="Zhou R."/>
        </authorList>
    </citation>
    <scope>NUCLEOTIDE SEQUENCE [LARGE SCALE GENOMIC DNA]</scope>
</reference>
<protein>
    <submittedName>
        <fullName evidence="1">Uncharacterized protein</fullName>
    </submittedName>
</protein>
<organism evidence="1 2">
    <name type="scientific">Melastoma candidum</name>
    <dbReference type="NCBI Taxonomy" id="119954"/>
    <lineage>
        <taxon>Eukaryota</taxon>
        <taxon>Viridiplantae</taxon>
        <taxon>Streptophyta</taxon>
        <taxon>Embryophyta</taxon>
        <taxon>Tracheophyta</taxon>
        <taxon>Spermatophyta</taxon>
        <taxon>Magnoliopsida</taxon>
        <taxon>eudicotyledons</taxon>
        <taxon>Gunneridae</taxon>
        <taxon>Pentapetalae</taxon>
        <taxon>rosids</taxon>
        <taxon>malvids</taxon>
        <taxon>Myrtales</taxon>
        <taxon>Melastomataceae</taxon>
        <taxon>Melastomatoideae</taxon>
        <taxon>Melastomateae</taxon>
        <taxon>Melastoma</taxon>
    </lineage>
</organism>
<dbReference type="EMBL" id="CM042884">
    <property type="protein sequence ID" value="KAI4370797.1"/>
    <property type="molecule type" value="Genomic_DNA"/>
</dbReference>
<sequence>MQVHPIPLHFYAFLSALALVLCPARPDPDPLQDFCVALSAMHPLSYFPSINGAPCVNPNLVRTSHFATSALSNPGNPKSNSFGFDVTVTNTSNLPGINTMGLSMARVDIVPHGVVPPHSHPRASEVTVCLEGVIHVGFVDTSNRLFAQILRSGESFVFPKGLIHYMYNIDSTRPALSLSGLNSQNPGVQISSISNFVSEPQIPDDVLRKAFMITGQDIAKIRANLGG</sequence>
<keyword evidence="2" id="KW-1185">Reference proteome</keyword>
<evidence type="ECO:0000313" key="2">
    <source>
        <dbReference type="Proteomes" id="UP001057402"/>
    </source>
</evidence>